<name>A0A7X6ICE9_9BACT</name>
<keyword evidence="1" id="KW-0472">Membrane</keyword>
<sequence length="76" mass="8559">MIDQYFGLWIVLIAFLFINVIFAMTSSMDIQSDVPDNNQTPEGIEPNWSGTTQRPVVGKIKYLKPHAGEPIIHSAR</sequence>
<dbReference type="AlphaFoldDB" id="A0A7X6ICE9"/>
<organism evidence="2 3">
    <name type="scientific">Candidatus Manganitrophus noduliformans</name>
    <dbReference type="NCBI Taxonomy" id="2606439"/>
    <lineage>
        <taxon>Bacteria</taxon>
        <taxon>Pseudomonadati</taxon>
        <taxon>Nitrospirota</taxon>
        <taxon>Nitrospiria</taxon>
        <taxon>Candidatus Troglogloeales</taxon>
        <taxon>Candidatus Manganitrophaceae</taxon>
        <taxon>Candidatus Manganitrophus</taxon>
    </lineage>
</organism>
<dbReference type="Proteomes" id="UP000534783">
    <property type="component" value="Unassembled WGS sequence"/>
</dbReference>
<protein>
    <submittedName>
        <fullName evidence="2">Uncharacterized protein</fullName>
    </submittedName>
</protein>
<dbReference type="RefSeq" id="WP_168062357.1">
    <property type="nucleotide sequence ID" value="NZ_VTOW01000003.1"/>
</dbReference>
<evidence type="ECO:0000313" key="3">
    <source>
        <dbReference type="Proteomes" id="UP000534783"/>
    </source>
</evidence>
<comment type="caution">
    <text evidence="2">The sequence shown here is derived from an EMBL/GenBank/DDBJ whole genome shotgun (WGS) entry which is preliminary data.</text>
</comment>
<reference evidence="2 3" key="1">
    <citation type="journal article" date="2020" name="Nature">
        <title>Bacterial chemolithoautotrophy via manganese oxidation.</title>
        <authorList>
            <person name="Yu H."/>
            <person name="Leadbetter J.R."/>
        </authorList>
    </citation>
    <scope>NUCLEOTIDE SEQUENCE [LARGE SCALE GENOMIC DNA]</scope>
    <source>
        <strain evidence="2 3">Mn-1</strain>
    </source>
</reference>
<accession>A0A7X6ICE9</accession>
<keyword evidence="1" id="KW-0812">Transmembrane</keyword>
<keyword evidence="3" id="KW-1185">Reference proteome</keyword>
<keyword evidence="1" id="KW-1133">Transmembrane helix</keyword>
<evidence type="ECO:0000256" key="1">
    <source>
        <dbReference type="SAM" id="Phobius"/>
    </source>
</evidence>
<gene>
    <name evidence="2" type="ORF">MNODULE_17645</name>
</gene>
<feature type="transmembrane region" description="Helical" evidence="1">
    <location>
        <begin position="6"/>
        <end position="24"/>
    </location>
</feature>
<evidence type="ECO:0000313" key="2">
    <source>
        <dbReference type="EMBL" id="NKE72578.1"/>
    </source>
</evidence>
<proteinExistence type="predicted"/>
<dbReference type="EMBL" id="VTOW01000003">
    <property type="protein sequence ID" value="NKE72578.1"/>
    <property type="molecule type" value="Genomic_DNA"/>
</dbReference>